<feature type="domain" description="Ribonucleotide reductase large subunit C-terminal" evidence="13">
    <location>
        <begin position="87"/>
        <end position="577"/>
    </location>
</feature>
<dbReference type="PANTHER" id="PTHR43371:SF1">
    <property type="entry name" value="RIBONUCLEOSIDE-DIPHOSPHATE REDUCTASE"/>
    <property type="match status" value="1"/>
</dbReference>
<keyword evidence="4 11" id="KW-0237">DNA synthesis</keyword>
<comment type="catalytic activity">
    <reaction evidence="10 11">
        <text>a 2'-deoxyribonucleoside 5'-diphosphate + [thioredoxin]-disulfide + H2O = a ribonucleoside 5'-diphosphate + [thioredoxin]-dithiol</text>
        <dbReference type="Rhea" id="RHEA:23252"/>
        <dbReference type="Rhea" id="RHEA-COMP:10698"/>
        <dbReference type="Rhea" id="RHEA-COMP:10700"/>
        <dbReference type="ChEBI" id="CHEBI:15377"/>
        <dbReference type="ChEBI" id="CHEBI:29950"/>
        <dbReference type="ChEBI" id="CHEBI:50058"/>
        <dbReference type="ChEBI" id="CHEBI:57930"/>
        <dbReference type="ChEBI" id="CHEBI:73316"/>
        <dbReference type="EC" id="1.17.4.1"/>
    </reaction>
</comment>
<proteinExistence type="inferred from homology"/>
<evidence type="ECO:0000256" key="2">
    <source>
        <dbReference type="ARBA" id="ARBA00007405"/>
    </source>
</evidence>
<comment type="caution">
    <text evidence="14">The sequence shown here is derived from an EMBL/GenBank/DDBJ whole genome shotgun (WGS) entry which is preliminary data.</text>
</comment>
<organism evidence="14 15">
    <name type="scientific">Thiogranum longum</name>
    <dbReference type="NCBI Taxonomy" id="1537524"/>
    <lineage>
        <taxon>Bacteria</taxon>
        <taxon>Pseudomonadati</taxon>
        <taxon>Pseudomonadota</taxon>
        <taxon>Gammaproteobacteria</taxon>
        <taxon>Chromatiales</taxon>
        <taxon>Ectothiorhodospiraceae</taxon>
        <taxon>Thiogranum</taxon>
    </lineage>
</organism>
<dbReference type="InterPro" id="IPR013509">
    <property type="entry name" value="RNR_lsu_N"/>
</dbReference>
<name>A0A4R1H9Q2_9GAMM</name>
<dbReference type="CDD" id="cd02888">
    <property type="entry name" value="RNR_II_dimer"/>
    <property type="match status" value="1"/>
</dbReference>
<evidence type="ECO:0000256" key="4">
    <source>
        <dbReference type="ARBA" id="ARBA00022634"/>
    </source>
</evidence>
<comment type="function">
    <text evidence="11">Catalyzes the reduction of ribonucleotides to deoxyribonucleotides. May function to provide a pool of deoxyribonucleotide precursors for DNA repair during oxygen limitation and/or for immediate growth after restoration of oxygen.</text>
</comment>
<dbReference type="Gene3D" id="3.20.70.20">
    <property type="match status" value="1"/>
</dbReference>
<dbReference type="InterPro" id="IPR013344">
    <property type="entry name" value="RNR_NrdJ/NrdZ"/>
</dbReference>
<keyword evidence="8" id="KW-1015">Disulfide bond</keyword>
<dbReference type="GO" id="GO:0004748">
    <property type="term" value="F:ribonucleoside-diphosphate reductase activity, thioredoxin disulfide as acceptor"/>
    <property type="evidence" value="ECO:0007669"/>
    <property type="project" value="UniProtKB-EC"/>
</dbReference>
<protein>
    <recommendedName>
        <fullName evidence="11">Vitamin B12-dependent ribonucleotide reductase</fullName>
        <ecNumber evidence="11">1.17.4.1</ecNumber>
    </recommendedName>
</protein>
<evidence type="ECO:0000256" key="6">
    <source>
        <dbReference type="ARBA" id="ARBA00023002"/>
    </source>
</evidence>
<dbReference type="PRINTS" id="PR01183">
    <property type="entry name" value="RIBORDTASEM1"/>
</dbReference>
<dbReference type="GO" id="GO:0031419">
    <property type="term" value="F:cobalamin binding"/>
    <property type="evidence" value="ECO:0007669"/>
    <property type="project" value="UniProtKB-KW"/>
</dbReference>
<evidence type="ECO:0000256" key="5">
    <source>
        <dbReference type="ARBA" id="ARBA00022741"/>
    </source>
</evidence>
<keyword evidence="6 11" id="KW-0560">Oxidoreductase</keyword>
<evidence type="ECO:0000259" key="12">
    <source>
        <dbReference type="Pfam" id="PF00317"/>
    </source>
</evidence>
<feature type="domain" description="Ribonucleotide reductase large subunit N-terminal" evidence="12">
    <location>
        <begin position="7"/>
        <end position="81"/>
    </location>
</feature>
<dbReference type="EC" id="1.17.4.1" evidence="11"/>
<dbReference type="GO" id="GO:0009263">
    <property type="term" value="P:deoxyribonucleotide biosynthetic process"/>
    <property type="evidence" value="ECO:0007669"/>
    <property type="project" value="UniProtKB-KW"/>
</dbReference>
<evidence type="ECO:0000259" key="13">
    <source>
        <dbReference type="Pfam" id="PF02867"/>
    </source>
</evidence>
<keyword evidence="15" id="KW-1185">Reference proteome</keyword>
<keyword evidence="7" id="KW-0215">Deoxyribonucleotide synthesis</keyword>
<comment type="cofactor">
    <cofactor evidence="1 11">
        <name>adenosylcob(III)alamin</name>
        <dbReference type="ChEBI" id="CHEBI:18408"/>
    </cofactor>
</comment>
<evidence type="ECO:0000256" key="3">
    <source>
        <dbReference type="ARBA" id="ARBA00022628"/>
    </source>
</evidence>
<dbReference type="NCBIfam" id="TIGR02504">
    <property type="entry name" value="NrdJ_Z"/>
    <property type="match status" value="1"/>
</dbReference>
<dbReference type="InterPro" id="IPR000788">
    <property type="entry name" value="RNR_lg_C"/>
</dbReference>
<keyword evidence="3 11" id="KW-0846">Cobalamin</keyword>
<keyword evidence="5 11" id="KW-0547">Nucleotide-binding</keyword>
<dbReference type="EMBL" id="SMFX01000001">
    <property type="protein sequence ID" value="TCK18634.1"/>
    <property type="molecule type" value="Genomic_DNA"/>
</dbReference>
<accession>A0A4R1H9Q2</accession>
<dbReference type="PANTHER" id="PTHR43371">
    <property type="entry name" value="VITAMIN B12-DEPENDENT RIBONUCLEOTIDE REDUCTASE"/>
    <property type="match status" value="1"/>
</dbReference>
<dbReference type="InterPro" id="IPR050862">
    <property type="entry name" value="RdRp_reductase_class-2"/>
</dbReference>
<evidence type="ECO:0000313" key="14">
    <source>
        <dbReference type="EMBL" id="TCK18634.1"/>
    </source>
</evidence>
<dbReference type="Proteomes" id="UP000295707">
    <property type="component" value="Unassembled WGS sequence"/>
</dbReference>
<evidence type="ECO:0000256" key="11">
    <source>
        <dbReference type="RuleBase" id="RU364064"/>
    </source>
</evidence>
<dbReference type="SUPFAM" id="SSF51998">
    <property type="entry name" value="PFL-like glycyl radical enzymes"/>
    <property type="match status" value="1"/>
</dbReference>
<evidence type="ECO:0000256" key="10">
    <source>
        <dbReference type="ARBA" id="ARBA00047754"/>
    </source>
</evidence>
<dbReference type="OrthoDB" id="9762933at2"/>
<dbReference type="RefSeq" id="WP_132972608.1">
    <property type="nucleotide sequence ID" value="NZ_SMFX01000001.1"/>
</dbReference>
<evidence type="ECO:0000256" key="9">
    <source>
        <dbReference type="ARBA" id="ARBA00023285"/>
    </source>
</evidence>
<sequence length="612" mass="68213">MRKPYLDTPIAQHVWETRYRLVVDGVVRDQNIEDTWRRVAKTLVSVEERDTPDWEERFYRILEDFRFLPGGRILAGAGSGRRVTLLNCFVMGVIDDCMESIFDRLKEGALTMQAGGGTGYDFSNLRPKNSVAHTSGRIASGPVSFMRIWDAMCATVMSTGARRGAMIASLRCDHPDIEDFIDAKRTPGELLHFNLSVQVTDAFMKAVNQDELWPLVFPVDSLEGEAESETVMRHWTGQREAVACRVIRQIPARTLWARIMLAAYETAEPGVLFVDRINALNNLAYREQITTTNPCGEIPLPPYGACDLGSVNLTRFVLEPFTSRAHLDLDAIRETVKVAVRLLDNAIDCSPFPLEAQAEQARGSRRIGLGITGLADALIMLGLHYGKAGARHKAEQIMQTVCHSAYLASIELAGEKGSFPFFDRDRYLQGKFIQTLPEAIRRGISEQGIRNSHLTAIAPSGTISLLAGNVSSGIEPVFDFRHRRRVLNQSGDYETFEVTDYAFRHRGASMNQELPASFVDARSLPPVDHLRMQAALQPFVDNAISKTINVPEDYDFEDFLSLYETAYQAGVKGCTTYRPTPLRGGILLSGKQQDKEEGALGAHCCSIEREED</sequence>
<evidence type="ECO:0000313" key="15">
    <source>
        <dbReference type="Proteomes" id="UP000295707"/>
    </source>
</evidence>
<dbReference type="GO" id="GO:0005524">
    <property type="term" value="F:ATP binding"/>
    <property type="evidence" value="ECO:0007669"/>
    <property type="project" value="InterPro"/>
</dbReference>
<dbReference type="AlphaFoldDB" id="A0A4R1H9Q2"/>
<evidence type="ECO:0000256" key="1">
    <source>
        <dbReference type="ARBA" id="ARBA00001922"/>
    </source>
</evidence>
<comment type="similarity">
    <text evidence="2 11">Belongs to the ribonucleoside diphosphate reductase class-2 family.</text>
</comment>
<reference evidence="14 15" key="1">
    <citation type="submission" date="2019-03" db="EMBL/GenBank/DDBJ databases">
        <title>Genomic Encyclopedia of Type Strains, Phase IV (KMG-IV): sequencing the most valuable type-strain genomes for metagenomic binning, comparative biology and taxonomic classification.</title>
        <authorList>
            <person name="Goeker M."/>
        </authorList>
    </citation>
    <scope>NUCLEOTIDE SEQUENCE [LARGE SCALE GENOMIC DNA]</scope>
    <source>
        <strain evidence="14 15">DSM 19610</strain>
    </source>
</reference>
<dbReference type="Pfam" id="PF02867">
    <property type="entry name" value="Ribonuc_red_lgC"/>
    <property type="match status" value="1"/>
</dbReference>
<dbReference type="GO" id="GO:0071897">
    <property type="term" value="P:DNA biosynthetic process"/>
    <property type="evidence" value="ECO:0007669"/>
    <property type="project" value="UniProtKB-KW"/>
</dbReference>
<gene>
    <name evidence="14" type="ORF">DFR30_1913</name>
</gene>
<dbReference type="Pfam" id="PF00317">
    <property type="entry name" value="Ribonuc_red_lgN"/>
    <property type="match status" value="1"/>
</dbReference>
<evidence type="ECO:0000256" key="7">
    <source>
        <dbReference type="ARBA" id="ARBA00023116"/>
    </source>
</evidence>
<evidence type="ECO:0000256" key="8">
    <source>
        <dbReference type="ARBA" id="ARBA00023157"/>
    </source>
</evidence>
<keyword evidence="9 11" id="KW-0170">Cobalt</keyword>